<sequence>TSGAKAFSDHAGAPTDRAIADNESGLFELQKSQRTELPAMQQLLDANIRIIELSESLGVKSYIFCPCMVYGKGEGFGNQVSIQTVAIVSTAKATGRVRDLNKSDEAAWPVCHVVDNALLYIAILRTILSSGDCGHGRNGFYLASSGRVAWKDVYASISTALSKRGLIEASGVYPADDDFLARMAEALNSPKEMVAPQLSGECTFAAKYGYEIGWRPSFQPEHILEAMDDEVDLILASNSDKSERTQKKGAF</sequence>
<dbReference type="AlphaFoldDB" id="A0A319CFP5"/>
<dbReference type="GO" id="GO:0005737">
    <property type="term" value="C:cytoplasm"/>
    <property type="evidence" value="ECO:0007669"/>
    <property type="project" value="TreeGrafter"/>
</dbReference>
<dbReference type="PANTHER" id="PTHR48079:SF6">
    <property type="entry name" value="NAD(P)-BINDING DOMAIN-CONTAINING PROTEIN-RELATED"/>
    <property type="match status" value="1"/>
</dbReference>
<dbReference type="InterPro" id="IPR036291">
    <property type="entry name" value="NAD(P)-bd_dom_sf"/>
</dbReference>
<dbReference type="EMBL" id="KZ821691">
    <property type="protein sequence ID" value="PYH83159.1"/>
    <property type="molecule type" value="Genomic_DNA"/>
</dbReference>
<proteinExistence type="predicted"/>
<dbReference type="SUPFAM" id="SSF51735">
    <property type="entry name" value="NAD(P)-binding Rossmann-fold domains"/>
    <property type="match status" value="1"/>
</dbReference>
<gene>
    <name evidence="1" type="ORF">BO82DRAFT_280268</name>
</gene>
<dbReference type="InterPro" id="IPR051783">
    <property type="entry name" value="NAD(P)-dependent_oxidoreduct"/>
</dbReference>
<dbReference type="Proteomes" id="UP000248340">
    <property type="component" value="Unassembled WGS sequence"/>
</dbReference>
<name>A0A319CFP5_9EURO</name>
<reference evidence="1 2" key="1">
    <citation type="submission" date="2016-12" db="EMBL/GenBank/DDBJ databases">
        <title>The genomes of Aspergillus section Nigri reveals drivers in fungal speciation.</title>
        <authorList>
            <consortium name="DOE Joint Genome Institute"/>
            <person name="Vesth T.C."/>
            <person name="Nybo J."/>
            <person name="Theobald S."/>
            <person name="Brandl J."/>
            <person name="Frisvad J.C."/>
            <person name="Nielsen K.F."/>
            <person name="Lyhne E.K."/>
            <person name="Kogle M.E."/>
            <person name="Kuo A."/>
            <person name="Riley R."/>
            <person name="Clum A."/>
            <person name="Nolan M."/>
            <person name="Lipzen A."/>
            <person name="Salamov A."/>
            <person name="Henrissat B."/>
            <person name="Wiebenga A."/>
            <person name="De Vries R.P."/>
            <person name="Grigoriev I.V."/>
            <person name="Mortensen U.H."/>
            <person name="Andersen M.R."/>
            <person name="Baker S.E."/>
        </authorList>
    </citation>
    <scope>NUCLEOTIDE SEQUENCE [LARGE SCALE GENOMIC DNA]</scope>
    <source>
        <strain evidence="1 2">CBS 121591</strain>
    </source>
</reference>
<dbReference type="PANTHER" id="PTHR48079">
    <property type="entry name" value="PROTEIN YEEZ"/>
    <property type="match status" value="1"/>
</dbReference>
<feature type="non-terminal residue" evidence="1">
    <location>
        <position position="1"/>
    </location>
</feature>
<keyword evidence="2" id="KW-1185">Reference proteome</keyword>
<dbReference type="OrthoDB" id="10262413at2759"/>
<dbReference type="GeneID" id="37134036"/>
<evidence type="ECO:0008006" key="3">
    <source>
        <dbReference type="Google" id="ProtNLM"/>
    </source>
</evidence>
<dbReference type="VEuPathDB" id="FungiDB:BO82DRAFT_280268"/>
<dbReference type="RefSeq" id="XP_025493359.1">
    <property type="nucleotide sequence ID" value="XM_025631295.1"/>
</dbReference>
<evidence type="ECO:0000313" key="1">
    <source>
        <dbReference type="EMBL" id="PYH83159.1"/>
    </source>
</evidence>
<protein>
    <recommendedName>
        <fullName evidence="3">NAD(P)-binding protein</fullName>
    </recommendedName>
</protein>
<dbReference type="GO" id="GO:0004029">
    <property type="term" value="F:aldehyde dehydrogenase (NAD+) activity"/>
    <property type="evidence" value="ECO:0007669"/>
    <property type="project" value="TreeGrafter"/>
</dbReference>
<accession>A0A319CFP5</accession>
<organism evidence="1 2">
    <name type="scientific">Aspergillus uvarum CBS 121591</name>
    <dbReference type="NCBI Taxonomy" id="1448315"/>
    <lineage>
        <taxon>Eukaryota</taxon>
        <taxon>Fungi</taxon>
        <taxon>Dikarya</taxon>
        <taxon>Ascomycota</taxon>
        <taxon>Pezizomycotina</taxon>
        <taxon>Eurotiomycetes</taxon>
        <taxon>Eurotiomycetidae</taxon>
        <taxon>Eurotiales</taxon>
        <taxon>Aspergillaceae</taxon>
        <taxon>Aspergillus</taxon>
        <taxon>Aspergillus subgen. Circumdati</taxon>
    </lineage>
</organism>
<dbReference type="Gene3D" id="3.40.50.720">
    <property type="entry name" value="NAD(P)-binding Rossmann-like Domain"/>
    <property type="match status" value="1"/>
</dbReference>
<evidence type="ECO:0000313" key="2">
    <source>
        <dbReference type="Proteomes" id="UP000248340"/>
    </source>
</evidence>